<dbReference type="PROSITE" id="PS50110">
    <property type="entry name" value="RESPONSE_REGULATORY"/>
    <property type="match status" value="1"/>
</dbReference>
<reference evidence="9 10" key="1">
    <citation type="submission" date="2012-06" db="EMBL/GenBank/DDBJ databases">
        <title>The complete chromosome of genome of Turneriella parva DSM 21527.</title>
        <authorList>
            <consortium name="US DOE Joint Genome Institute (JGI-PGF)"/>
            <person name="Lucas S."/>
            <person name="Han J."/>
            <person name="Lapidus A."/>
            <person name="Bruce D."/>
            <person name="Goodwin L."/>
            <person name="Pitluck S."/>
            <person name="Peters L."/>
            <person name="Kyrpides N."/>
            <person name="Mavromatis K."/>
            <person name="Ivanova N."/>
            <person name="Mikhailova N."/>
            <person name="Chertkov O."/>
            <person name="Detter J.C."/>
            <person name="Tapia R."/>
            <person name="Han C."/>
            <person name="Land M."/>
            <person name="Hauser L."/>
            <person name="Markowitz V."/>
            <person name="Cheng J.-F."/>
            <person name="Hugenholtz P."/>
            <person name="Woyke T."/>
            <person name="Wu D."/>
            <person name="Gronow S."/>
            <person name="Wellnitz S."/>
            <person name="Brambilla E."/>
            <person name="Klenk H.-P."/>
            <person name="Eisen J.A."/>
        </authorList>
    </citation>
    <scope>NUCLEOTIDE SEQUENCE [LARGE SCALE GENOMIC DNA]</scope>
    <source>
        <strain evidence="10">ATCC BAA-1111 / DSM 21527 / NCTC 11395 / H</strain>
    </source>
</reference>
<dbReference type="GO" id="GO:0000155">
    <property type="term" value="F:phosphorelay sensor kinase activity"/>
    <property type="evidence" value="ECO:0007669"/>
    <property type="project" value="InterPro"/>
</dbReference>
<protein>
    <recommendedName>
        <fullName evidence="2">histidine kinase</fullName>
        <ecNumber evidence="2">2.7.13.3</ecNumber>
    </recommendedName>
</protein>
<dbReference type="Gene3D" id="3.30.565.10">
    <property type="entry name" value="Histidine kinase-like ATPase, C-terminal domain"/>
    <property type="match status" value="1"/>
</dbReference>
<dbReference type="Gene3D" id="3.40.50.2300">
    <property type="match status" value="1"/>
</dbReference>
<keyword evidence="6" id="KW-1133">Transmembrane helix</keyword>
<dbReference type="CDD" id="cd16922">
    <property type="entry name" value="HATPase_EvgS-ArcB-TorS-like"/>
    <property type="match status" value="1"/>
</dbReference>
<dbReference type="OrthoDB" id="6192248at2"/>
<dbReference type="KEGG" id="tpx:Turpa_2035"/>
<dbReference type="InterPro" id="IPR011006">
    <property type="entry name" value="CheY-like_superfamily"/>
</dbReference>
<feature type="transmembrane region" description="Helical" evidence="6">
    <location>
        <begin position="101"/>
        <end position="124"/>
    </location>
</feature>
<dbReference type="SUPFAM" id="SSF47384">
    <property type="entry name" value="Homodimeric domain of signal transducing histidine kinase"/>
    <property type="match status" value="1"/>
</dbReference>
<dbReference type="SMART" id="SM00448">
    <property type="entry name" value="REC"/>
    <property type="match status" value="1"/>
</dbReference>
<evidence type="ECO:0000256" key="5">
    <source>
        <dbReference type="PROSITE-ProRule" id="PRU00169"/>
    </source>
</evidence>
<proteinExistence type="predicted"/>
<dbReference type="PROSITE" id="PS50109">
    <property type="entry name" value="HIS_KIN"/>
    <property type="match status" value="1"/>
</dbReference>
<evidence type="ECO:0000313" key="9">
    <source>
        <dbReference type="EMBL" id="AFM12681.1"/>
    </source>
</evidence>
<keyword evidence="6" id="KW-0472">Membrane</keyword>
<feature type="domain" description="Response regulatory" evidence="8">
    <location>
        <begin position="465"/>
        <end position="583"/>
    </location>
</feature>
<keyword evidence="3 5" id="KW-0597">Phosphoprotein</keyword>
<gene>
    <name evidence="9" type="ordered locus">Turpa_2035</name>
</gene>
<dbReference type="InterPro" id="IPR036890">
    <property type="entry name" value="HATPase_C_sf"/>
</dbReference>
<dbReference type="PANTHER" id="PTHR45339">
    <property type="entry name" value="HYBRID SIGNAL TRANSDUCTION HISTIDINE KINASE J"/>
    <property type="match status" value="1"/>
</dbReference>
<dbReference type="PRINTS" id="PR00344">
    <property type="entry name" value="BCTRLSENSOR"/>
</dbReference>
<dbReference type="InterPro" id="IPR003594">
    <property type="entry name" value="HATPase_dom"/>
</dbReference>
<dbReference type="PANTHER" id="PTHR45339:SF1">
    <property type="entry name" value="HYBRID SIGNAL TRANSDUCTION HISTIDINE KINASE J"/>
    <property type="match status" value="1"/>
</dbReference>
<keyword evidence="4" id="KW-0902">Two-component regulatory system</keyword>
<keyword evidence="6" id="KW-0812">Transmembrane</keyword>
<dbReference type="InterPro" id="IPR005467">
    <property type="entry name" value="His_kinase_dom"/>
</dbReference>
<dbReference type="SUPFAM" id="SSF52172">
    <property type="entry name" value="CheY-like"/>
    <property type="match status" value="1"/>
</dbReference>
<dbReference type="SMART" id="SM00388">
    <property type="entry name" value="HisKA"/>
    <property type="match status" value="1"/>
</dbReference>
<dbReference type="SUPFAM" id="SSF55874">
    <property type="entry name" value="ATPase domain of HSP90 chaperone/DNA topoisomerase II/histidine kinase"/>
    <property type="match status" value="1"/>
</dbReference>
<sequence length="587" mass="65146">MQAVIRFWAWLGDIGLGHVPEGAAQPLLRLFNRIAIISALTVILQAFSFYSLGLTYVVTVNVAVTLAYLSLLILTYFGSFLLARVFYLMIAAFAISHHHLYFGFASGFWILLVNLTQAAFVLYPQLRISRLLLLSIAIAACIVSIVVMSFTWAPLYDAMTPALAAKFMRGNLVRGPVLLMLVAYYLVYENRRNEQALRFTANKATEAGNAKSFFLSNMSHELRTPMNAIKGFAEILLEATNGIADAKVREQFNAYLNQIRISSASLTSIIEDILDFARIETNRVTLRKVDFDLAEITRNVMQTAQFYGNRNKEVEVKLEMADDVPRRIAGDPSRLSQVLLNLAGNAMKFTHRGFVRLRVTLLEESPTAYCISFEVEDTGIGIPGEKLPFLFESFSQVSRETAVRYGGTGLGLAISRHLVEMQGGKIAVMSSPGKGSVFTLTMWFEKPGEEQEAQRKGGRDLKGANILVAEDNEVNQLLVRTLLEAWNAKVEIVDSGLNALGRAQKGGFDLILMDLQMPFMDGIEAAENIRALDDPQKSQIPIVALTADVLSETRRKVLAAGMNDVVTKPINQAELYQSLRRALQIPE</sequence>
<evidence type="ECO:0000259" key="8">
    <source>
        <dbReference type="PROSITE" id="PS50110"/>
    </source>
</evidence>
<dbReference type="Pfam" id="PF00512">
    <property type="entry name" value="HisKA"/>
    <property type="match status" value="1"/>
</dbReference>
<evidence type="ECO:0000256" key="4">
    <source>
        <dbReference type="ARBA" id="ARBA00023012"/>
    </source>
</evidence>
<dbReference type="AlphaFoldDB" id="I4B5X4"/>
<dbReference type="PATRIC" id="fig|869212.3.peg.2037"/>
<accession>I4B5X4</accession>
<keyword evidence="10" id="KW-1185">Reference proteome</keyword>
<name>I4B5X4_TURPD</name>
<evidence type="ECO:0000259" key="7">
    <source>
        <dbReference type="PROSITE" id="PS50109"/>
    </source>
</evidence>
<dbReference type="Gene3D" id="1.10.287.130">
    <property type="match status" value="1"/>
</dbReference>
<dbReference type="FunFam" id="3.30.565.10:FF:000010">
    <property type="entry name" value="Sensor histidine kinase RcsC"/>
    <property type="match status" value="1"/>
</dbReference>
<comment type="catalytic activity">
    <reaction evidence="1">
        <text>ATP + protein L-histidine = ADP + protein N-phospho-L-histidine.</text>
        <dbReference type="EC" id="2.7.13.3"/>
    </reaction>
</comment>
<feature type="transmembrane region" description="Helical" evidence="6">
    <location>
        <begin position="34"/>
        <end position="59"/>
    </location>
</feature>
<feature type="transmembrane region" description="Helical" evidence="6">
    <location>
        <begin position="66"/>
        <end position="95"/>
    </location>
</feature>
<dbReference type="SMART" id="SM00387">
    <property type="entry name" value="HATPase_c"/>
    <property type="match status" value="1"/>
</dbReference>
<feature type="domain" description="Histidine kinase" evidence="7">
    <location>
        <begin position="217"/>
        <end position="446"/>
    </location>
</feature>
<dbReference type="HOGENOM" id="CLU_000445_114_75_12"/>
<dbReference type="InterPro" id="IPR003661">
    <property type="entry name" value="HisK_dim/P_dom"/>
</dbReference>
<dbReference type="EC" id="2.7.13.3" evidence="2"/>
<evidence type="ECO:0000256" key="6">
    <source>
        <dbReference type="SAM" id="Phobius"/>
    </source>
</evidence>
<feature type="transmembrane region" description="Helical" evidence="6">
    <location>
        <begin position="172"/>
        <end position="188"/>
    </location>
</feature>
<feature type="modified residue" description="4-aspartylphosphate" evidence="5">
    <location>
        <position position="514"/>
    </location>
</feature>
<evidence type="ECO:0000256" key="3">
    <source>
        <dbReference type="ARBA" id="ARBA00022553"/>
    </source>
</evidence>
<dbReference type="InterPro" id="IPR036097">
    <property type="entry name" value="HisK_dim/P_sf"/>
</dbReference>
<evidence type="ECO:0000256" key="1">
    <source>
        <dbReference type="ARBA" id="ARBA00000085"/>
    </source>
</evidence>
<dbReference type="RefSeq" id="WP_014803187.1">
    <property type="nucleotide sequence ID" value="NC_018020.1"/>
</dbReference>
<evidence type="ECO:0000256" key="2">
    <source>
        <dbReference type="ARBA" id="ARBA00012438"/>
    </source>
</evidence>
<feature type="transmembrane region" description="Helical" evidence="6">
    <location>
        <begin position="131"/>
        <end position="152"/>
    </location>
</feature>
<dbReference type="InterPro" id="IPR004358">
    <property type="entry name" value="Sig_transdc_His_kin-like_C"/>
</dbReference>
<evidence type="ECO:0000313" key="10">
    <source>
        <dbReference type="Proteomes" id="UP000006048"/>
    </source>
</evidence>
<dbReference type="InterPro" id="IPR001789">
    <property type="entry name" value="Sig_transdc_resp-reg_receiver"/>
</dbReference>
<keyword evidence="9" id="KW-0808">Transferase</keyword>
<keyword evidence="9" id="KW-0418">Kinase</keyword>
<dbReference type="Proteomes" id="UP000006048">
    <property type="component" value="Chromosome"/>
</dbReference>
<dbReference type="Pfam" id="PF02518">
    <property type="entry name" value="HATPase_c"/>
    <property type="match status" value="1"/>
</dbReference>
<dbReference type="CDD" id="cd17546">
    <property type="entry name" value="REC_hyHK_CKI1_RcsC-like"/>
    <property type="match status" value="1"/>
</dbReference>
<dbReference type="CDD" id="cd00082">
    <property type="entry name" value="HisKA"/>
    <property type="match status" value="1"/>
</dbReference>
<organism evidence="9 10">
    <name type="scientific">Turneriella parva (strain ATCC BAA-1111 / DSM 21527 / NCTC 11395 / H)</name>
    <name type="common">Leptospira parva</name>
    <dbReference type="NCBI Taxonomy" id="869212"/>
    <lineage>
        <taxon>Bacteria</taxon>
        <taxon>Pseudomonadati</taxon>
        <taxon>Spirochaetota</taxon>
        <taxon>Spirochaetia</taxon>
        <taxon>Leptospirales</taxon>
        <taxon>Leptospiraceae</taxon>
        <taxon>Turneriella</taxon>
    </lineage>
</organism>
<dbReference type="STRING" id="869212.Turpa_2035"/>
<dbReference type="EMBL" id="CP002959">
    <property type="protein sequence ID" value="AFM12681.1"/>
    <property type="molecule type" value="Genomic_DNA"/>
</dbReference>
<dbReference type="Pfam" id="PF00072">
    <property type="entry name" value="Response_reg"/>
    <property type="match status" value="1"/>
</dbReference>